<sequence>MSMSANLFLLLLPSPISQNLNFLSSNGQISFFNSTSIQIFPTKKNIPFTIKTYPKLNLPIHSNPRFPTILQRASFIENDSGEEEFSIIETRQVVSKILQEAGVSKEESIEIALKSPKYVQMLIEGVKDLDELSLWKSWAIENENIDDLSFKKKVLYMAKQKGDNGILPFLEYVGLNPSSSTHIARYLVSESLPQLIHKVKYVKGIIFPNADNNEYIGKNARRMMTQLSIFVGEDVQQTLSFFEKMEAKRGGLNMLGSRDASFQYLIESFPRLLLLPLKIHLKPLVQYIEGLGVPKRRIGVIFMLFPPIIFYNVNKDMKPRLRAFEKVGMDGKDIGRMLLKYPWILSTSIQENYKDILSFFELEKVPEMSVDKAIESWPHILGCSTNKMKTVVELFDELGIKSKKLGQVIASSPQLLLRKPHEVLQVIFFLEELGFDKESIGRMLCRCPEIFGASIENTLKKKLTFLVDIGISKNHIPRVIRKYPELLVSDVNNTVLPRMEYLIKSGLSKREVTSMVCRFSPLLGYSINEVLRPKLEFLMNTMEKPVKDVVDYPRYFSYSLDGKIKPRFWVLKGRNVECSLKDMLGKNDEDFAADFMGIGRMLIPPPSLLPL</sequence>
<accession>A0A2G5DK83</accession>
<dbReference type="FunFam" id="1.25.70.10:FF:000015">
    <property type="entry name" value="Mitochondrial transcription termination factor family protein"/>
    <property type="match status" value="1"/>
</dbReference>
<gene>
    <name evidence="5" type="ORF">AQUCO_01800161v1</name>
</gene>
<feature type="chain" id="PRO_5013619813" evidence="4">
    <location>
        <begin position="19"/>
        <end position="611"/>
    </location>
</feature>
<dbReference type="GO" id="GO:0003676">
    <property type="term" value="F:nucleic acid binding"/>
    <property type="evidence" value="ECO:0007669"/>
    <property type="project" value="InterPro"/>
</dbReference>
<dbReference type="GO" id="GO:0006353">
    <property type="term" value="P:DNA-templated transcription termination"/>
    <property type="evidence" value="ECO:0007669"/>
    <property type="project" value="UniProtKB-KW"/>
</dbReference>
<dbReference type="FunCoup" id="A0A2G5DK83">
    <property type="interactions" value="582"/>
</dbReference>
<keyword evidence="3" id="KW-0809">Transit peptide</keyword>
<dbReference type="InterPro" id="IPR038538">
    <property type="entry name" value="MTERF_sf"/>
</dbReference>
<evidence type="ECO:0000313" key="5">
    <source>
        <dbReference type="EMBL" id="PIA43918.1"/>
    </source>
</evidence>
<evidence type="ECO:0000313" key="6">
    <source>
        <dbReference type="Proteomes" id="UP000230069"/>
    </source>
</evidence>
<keyword evidence="4" id="KW-0732">Signal</keyword>
<evidence type="ECO:0000256" key="4">
    <source>
        <dbReference type="SAM" id="SignalP"/>
    </source>
</evidence>
<dbReference type="STRING" id="218851.A0A2G5DK83"/>
<dbReference type="AlphaFoldDB" id="A0A2G5DK83"/>
<evidence type="ECO:0000256" key="1">
    <source>
        <dbReference type="ARBA" id="ARBA00007692"/>
    </source>
</evidence>
<dbReference type="SMART" id="SM00733">
    <property type="entry name" value="Mterf"/>
    <property type="match status" value="9"/>
</dbReference>
<dbReference type="Pfam" id="PF02536">
    <property type="entry name" value="mTERF"/>
    <property type="match status" value="1"/>
</dbReference>
<comment type="similarity">
    <text evidence="1">Belongs to the mTERF family.</text>
</comment>
<keyword evidence="2" id="KW-0806">Transcription termination</keyword>
<dbReference type="OrthoDB" id="637682at2759"/>
<dbReference type="Gene3D" id="1.25.70.10">
    <property type="entry name" value="Transcription termination factor 3, mitochondrial"/>
    <property type="match status" value="1"/>
</dbReference>
<dbReference type="PANTHER" id="PTHR13068:SF3">
    <property type="entry name" value="MITOCHONDRIAL TRANSCRIPTION TERMINATION FACTOR FAMILY PROTEIN"/>
    <property type="match status" value="1"/>
</dbReference>
<reference evidence="5 6" key="1">
    <citation type="submission" date="2017-09" db="EMBL/GenBank/DDBJ databases">
        <title>WGS assembly of Aquilegia coerulea Goldsmith.</title>
        <authorList>
            <person name="Hodges S."/>
            <person name="Kramer E."/>
            <person name="Nordborg M."/>
            <person name="Tomkins J."/>
            <person name="Borevitz J."/>
            <person name="Derieg N."/>
            <person name="Yan J."/>
            <person name="Mihaltcheva S."/>
            <person name="Hayes R.D."/>
            <person name="Rokhsar D."/>
        </authorList>
    </citation>
    <scope>NUCLEOTIDE SEQUENCE [LARGE SCALE GENOMIC DNA]</scope>
    <source>
        <strain evidence="6">cv. Goldsmith</strain>
    </source>
</reference>
<proteinExistence type="inferred from homology"/>
<evidence type="ECO:0000256" key="2">
    <source>
        <dbReference type="ARBA" id="ARBA00022472"/>
    </source>
</evidence>
<dbReference type="PANTHER" id="PTHR13068">
    <property type="entry name" value="CGI-12 PROTEIN-RELATED"/>
    <property type="match status" value="1"/>
</dbReference>
<feature type="signal peptide" evidence="4">
    <location>
        <begin position="1"/>
        <end position="18"/>
    </location>
</feature>
<protein>
    <submittedName>
        <fullName evidence="5">Uncharacterized protein</fullName>
    </submittedName>
</protein>
<dbReference type="InParanoid" id="A0A2G5DK83"/>
<keyword evidence="2" id="KW-0805">Transcription regulation</keyword>
<dbReference type="EMBL" id="KZ305035">
    <property type="protein sequence ID" value="PIA43918.1"/>
    <property type="molecule type" value="Genomic_DNA"/>
</dbReference>
<name>A0A2G5DK83_AQUCA</name>
<dbReference type="InterPro" id="IPR003690">
    <property type="entry name" value="MTERF"/>
</dbReference>
<organism evidence="5 6">
    <name type="scientific">Aquilegia coerulea</name>
    <name type="common">Rocky mountain columbine</name>
    <dbReference type="NCBI Taxonomy" id="218851"/>
    <lineage>
        <taxon>Eukaryota</taxon>
        <taxon>Viridiplantae</taxon>
        <taxon>Streptophyta</taxon>
        <taxon>Embryophyta</taxon>
        <taxon>Tracheophyta</taxon>
        <taxon>Spermatophyta</taxon>
        <taxon>Magnoliopsida</taxon>
        <taxon>Ranunculales</taxon>
        <taxon>Ranunculaceae</taxon>
        <taxon>Thalictroideae</taxon>
        <taxon>Aquilegia</taxon>
    </lineage>
</organism>
<keyword evidence="6" id="KW-1185">Reference proteome</keyword>
<evidence type="ECO:0000256" key="3">
    <source>
        <dbReference type="ARBA" id="ARBA00022946"/>
    </source>
</evidence>
<dbReference type="Proteomes" id="UP000230069">
    <property type="component" value="Unassembled WGS sequence"/>
</dbReference>
<keyword evidence="2" id="KW-0804">Transcription</keyword>